<feature type="transmembrane region" description="Helical" evidence="1">
    <location>
        <begin position="182"/>
        <end position="206"/>
    </location>
</feature>
<evidence type="ECO:0000313" key="2">
    <source>
        <dbReference type="EMBL" id="HJG36945.1"/>
    </source>
</evidence>
<sequence length="258" mass="27197">MSTIDRDTPGGARAAGRDGRPATRLVRALRALEVPLLAAVPCAMFALAALDADQSALLMLVVVALVIALFFAGYEADRPGLRQIMPTVVLAALGAAGRILFAPVPDVKPLSAIAIIAGAALGPRNGFMVGALAAFTSNFFFGQGIWSPWQMYAWGLVGYAGGVLAGTGAFDRADGSVRVPSLAVWGFCSGLLYGFVINAYDIIGFVRPFTWAGALARLAAAVPFDLMHAASTAVFLVALYKPWTHRIGRVVAKYRLRE</sequence>
<dbReference type="Gene3D" id="1.10.1760.20">
    <property type="match status" value="1"/>
</dbReference>
<keyword evidence="1" id="KW-0812">Transmembrane</keyword>
<keyword evidence="1" id="KW-1133">Transmembrane helix</keyword>
<feature type="transmembrane region" description="Helical" evidence="1">
    <location>
        <begin position="31"/>
        <end position="50"/>
    </location>
</feature>
<feature type="transmembrane region" description="Helical" evidence="1">
    <location>
        <begin position="84"/>
        <end position="101"/>
    </location>
</feature>
<evidence type="ECO:0000256" key="1">
    <source>
        <dbReference type="SAM" id="Phobius"/>
    </source>
</evidence>
<reference evidence="2" key="1">
    <citation type="journal article" date="2021" name="PeerJ">
        <title>Extensive microbial diversity within the chicken gut microbiome revealed by metagenomics and culture.</title>
        <authorList>
            <person name="Gilroy R."/>
            <person name="Ravi A."/>
            <person name="Getino M."/>
            <person name="Pursley I."/>
            <person name="Horton D.L."/>
            <person name="Alikhan N.F."/>
            <person name="Baker D."/>
            <person name="Gharbi K."/>
            <person name="Hall N."/>
            <person name="Watson M."/>
            <person name="Adriaenssens E.M."/>
            <person name="Foster-Nyarko E."/>
            <person name="Jarju S."/>
            <person name="Secka A."/>
            <person name="Antonio M."/>
            <person name="Oren A."/>
            <person name="Chaudhuri R.R."/>
            <person name="La Ragione R."/>
            <person name="Hildebrand F."/>
            <person name="Pallen M.J."/>
        </authorList>
    </citation>
    <scope>NUCLEOTIDE SEQUENCE</scope>
    <source>
        <strain evidence="2">ChiHjej13B12-9602</strain>
    </source>
</reference>
<dbReference type="AlphaFoldDB" id="A0A921IVP9"/>
<gene>
    <name evidence="2" type="ORF">K8V70_03650</name>
</gene>
<reference evidence="2" key="2">
    <citation type="submission" date="2021-09" db="EMBL/GenBank/DDBJ databases">
        <authorList>
            <person name="Gilroy R."/>
        </authorList>
    </citation>
    <scope>NUCLEOTIDE SEQUENCE</scope>
    <source>
        <strain evidence="2">ChiHjej13B12-9602</strain>
    </source>
</reference>
<keyword evidence="1" id="KW-0472">Membrane</keyword>
<feature type="transmembrane region" description="Helical" evidence="1">
    <location>
        <begin position="56"/>
        <end position="72"/>
    </location>
</feature>
<evidence type="ECO:0000313" key="3">
    <source>
        <dbReference type="Proteomes" id="UP000753256"/>
    </source>
</evidence>
<proteinExistence type="predicted"/>
<feature type="transmembrane region" description="Helical" evidence="1">
    <location>
        <begin position="218"/>
        <end position="240"/>
    </location>
</feature>
<comment type="caution">
    <text evidence="2">The sequence shown here is derived from an EMBL/GenBank/DDBJ whole genome shotgun (WGS) entry which is preliminary data.</text>
</comment>
<dbReference type="InterPro" id="IPR046487">
    <property type="entry name" value="DUF6580"/>
</dbReference>
<feature type="transmembrane region" description="Helical" evidence="1">
    <location>
        <begin position="152"/>
        <end position="170"/>
    </location>
</feature>
<dbReference type="EMBL" id="DYUZ01000014">
    <property type="protein sequence ID" value="HJG36945.1"/>
    <property type="molecule type" value="Genomic_DNA"/>
</dbReference>
<dbReference type="RefSeq" id="WP_273189413.1">
    <property type="nucleotide sequence ID" value="NZ_DYUZ01000014.1"/>
</dbReference>
<organism evidence="2 3">
    <name type="scientific">Enorma phocaeensis</name>
    <dbReference type="NCBI Taxonomy" id="1871019"/>
    <lineage>
        <taxon>Bacteria</taxon>
        <taxon>Bacillati</taxon>
        <taxon>Actinomycetota</taxon>
        <taxon>Coriobacteriia</taxon>
        <taxon>Coriobacteriales</taxon>
        <taxon>Coriobacteriaceae</taxon>
        <taxon>Enorma</taxon>
    </lineage>
</organism>
<name>A0A921IVP9_9ACTN</name>
<accession>A0A921IVP9</accession>
<protein>
    <submittedName>
        <fullName evidence="2">ECF transporter S component</fullName>
    </submittedName>
</protein>
<dbReference type="Pfam" id="PF20221">
    <property type="entry name" value="DUF6580"/>
    <property type="match status" value="1"/>
</dbReference>
<dbReference type="Proteomes" id="UP000753256">
    <property type="component" value="Unassembled WGS sequence"/>
</dbReference>